<sequence length="208" mass="24021">MASEITEEDEDIENHPCMEDKEAEKTRIRRIIAYQRSLYFSSSSSSSFSSAAAASTSSFTSPRRSSRLLDLMREGSTSLRRLFDMEHTSLGNYFKDYTVSPIIKPVLLWGGDTDSDVHDDPWAELKIIGGSFDSRNGHQNGILSSKGSFNDEEHMQHSIRLKTRRRKLIRTKSYKSLPRFSFWRCGVGFKFRLRLIRKLRIMIRGKKL</sequence>
<name>A0AAW2R5W3_SESRA</name>
<reference evidence="2" key="1">
    <citation type="submission" date="2020-06" db="EMBL/GenBank/DDBJ databases">
        <authorList>
            <person name="Li T."/>
            <person name="Hu X."/>
            <person name="Zhang T."/>
            <person name="Song X."/>
            <person name="Zhang H."/>
            <person name="Dai N."/>
            <person name="Sheng W."/>
            <person name="Hou X."/>
            <person name="Wei L."/>
        </authorList>
    </citation>
    <scope>NUCLEOTIDE SEQUENCE</scope>
    <source>
        <strain evidence="2">G02</strain>
        <tissue evidence="2">Leaf</tissue>
    </source>
</reference>
<accession>A0AAW2R5W3</accession>
<proteinExistence type="predicted"/>
<protein>
    <submittedName>
        <fullName evidence="2">Uncharacterized protein</fullName>
    </submittedName>
</protein>
<organism evidence="2">
    <name type="scientific">Sesamum radiatum</name>
    <name type="common">Black benniseed</name>
    <dbReference type="NCBI Taxonomy" id="300843"/>
    <lineage>
        <taxon>Eukaryota</taxon>
        <taxon>Viridiplantae</taxon>
        <taxon>Streptophyta</taxon>
        <taxon>Embryophyta</taxon>
        <taxon>Tracheophyta</taxon>
        <taxon>Spermatophyta</taxon>
        <taxon>Magnoliopsida</taxon>
        <taxon>eudicotyledons</taxon>
        <taxon>Gunneridae</taxon>
        <taxon>Pentapetalae</taxon>
        <taxon>asterids</taxon>
        <taxon>lamiids</taxon>
        <taxon>Lamiales</taxon>
        <taxon>Pedaliaceae</taxon>
        <taxon>Sesamum</taxon>
    </lineage>
</organism>
<gene>
    <name evidence="2" type="ORF">Sradi_3447600</name>
</gene>
<dbReference type="AlphaFoldDB" id="A0AAW2R5W3"/>
<dbReference type="EMBL" id="JACGWJ010000014">
    <property type="protein sequence ID" value="KAL0375319.1"/>
    <property type="molecule type" value="Genomic_DNA"/>
</dbReference>
<feature type="compositionally biased region" description="Acidic residues" evidence="1">
    <location>
        <begin position="1"/>
        <end position="12"/>
    </location>
</feature>
<evidence type="ECO:0000313" key="2">
    <source>
        <dbReference type="EMBL" id="KAL0375319.1"/>
    </source>
</evidence>
<evidence type="ECO:0000256" key="1">
    <source>
        <dbReference type="SAM" id="MobiDB-lite"/>
    </source>
</evidence>
<reference evidence="2" key="2">
    <citation type="journal article" date="2024" name="Plant">
        <title>Genomic evolution and insights into agronomic trait innovations of Sesamum species.</title>
        <authorList>
            <person name="Miao H."/>
            <person name="Wang L."/>
            <person name="Qu L."/>
            <person name="Liu H."/>
            <person name="Sun Y."/>
            <person name="Le M."/>
            <person name="Wang Q."/>
            <person name="Wei S."/>
            <person name="Zheng Y."/>
            <person name="Lin W."/>
            <person name="Duan Y."/>
            <person name="Cao H."/>
            <person name="Xiong S."/>
            <person name="Wang X."/>
            <person name="Wei L."/>
            <person name="Li C."/>
            <person name="Ma Q."/>
            <person name="Ju M."/>
            <person name="Zhao R."/>
            <person name="Li G."/>
            <person name="Mu C."/>
            <person name="Tian Q."/>
            <person name="Mei H."/>
            <person name="Zhang T."/>
            <person name="Gao T."/>
            <person name="Zhang H."/>
        </authorList>
    </citation>
    <scope>NUCLEOTIDE SEQUENCE</scope>
    <source>
        <strain evidence="2">G02</strain>
    </source>
</reference>
<feature type="region of interest" description="Disordered" evidence="1">
    <location>
        <begin position="1"/>
        <end position="21"/>
    </location>
</feature>
<comment type="caution">
    <text evidence="2">The sequence shown here is derived from an EMBL/GenBank/DDBJ whole genome shotgun (WGS) entry which is preliminary data.</text>
</comment>